<dbReference type="Proteomes" id="UP000008561">
    <property type="component" value="Chromosome"/>
</dbReference>
<dbReference type="InterPro" id="IPR005614">
    <property type="entry name" value="NrfD-like"/>
</dbReference>
<dbReference type="GO" id="GO:0005886">
    <property type="term" value="C:plasma membrane"/>
    <property type="evidence" value="ECO:0007669"/>
    <property type="project" value="UniProtKB-SubCell"/>
</dbReference>
<evidence type="ECO:0000256" key="5">
    <source>
        <dbReference type="ARBA" id="ARBA00022989"/>
    </source>
</evidence>
<sequence>MLDTALKGNRQYWALIGVLAGITGVGFLVYLLQFKYGLGITGMSRDVSWGFYIAQFTFLVGVAAGGVMLVLPYYLHNYKVFGKITILGEFLAISAVSMCLMFIIADLGQPMRAFNVLLYPTPNSMLFWDMIVLNGYLFLNVVVGWSVLEADRNGVAPPKWVKPLIYLSVPWAFGIHTVTAYLYCGLPGRHFWLTAILAPRFLASAFAAGPALIILLAMVMRKFTRFDAGKEAIQGIARIVTYALIANVFFFACEVFVAFYSNIPGHMDHIKYLFVGLHGHGVLVPWMWTSLGLMLLAIVLLVIPKTRANETFLAFSCIILFIGIWIDKGLGMISGGFVPSPMHHVTEYIPTVPEIIITIGIYGAGALILVVLYKIALTVKAETGDAAHH</sequence>
<keyword evidence="6 7" id="KW-0472">Membrane</keyword>
<dbReference type="RefSeq" id="WP_012173883.1">
    <property type="nucleotide sequence ID" value="NC_009943.1"/>
</dbReference>
<keyword evidence="5 7" id="KW-1133">Transmembrane helix</keyword>
<evidence type="ECO:0000256" key="4">
    <source>
        <dbReference type="ARBA" id="ARBA00022692"/>
    </source>
</evidence>
<dbReference type="NCBIfam" id="NF045798">
    <property type="entry name" value="DsrP"/>
    <property type="match status" value="1"/>
</dbReference>
<keyword evidence="3" id="KW-1003">Cell membrane</keyword>
<name>A8ZTK0_DESOH</name>
<protein>
    <submittedName>
        <fullName evidence="8">Polysulphide reductase NrfD</fullName>
    </submittedName>
</protein>
<dbReference type="eggNOG" id="COG5557">
    <property type="taxonomic scope" value="Bacteria"/>
</dbReference>
<feature type="transmembrane region" description="Helical" evidence="7">
    <location>
        <begin position="283"/>
        <end position="303"/>
    </location>
</feature>
<feature type="transmembrane region" description="Helical" evidence="7">
    <location>
        <begin position="239"/>
        <end position="263"/>
    </location>
</feature>
<dbReference type="STRING" id="96561.Dole_0454"/>
<dbReference type="AlphaFoldDB" id="A8ZTK0"/>
<feature type="transmembrane region" description="Helical" evidence="7">
    <location>
        <begin position="195"/>
        <end position="219"/>
    </location>
</feature>
<keyword evidence="9" id="KW-1185">Reference proteome</keyword>
<keyword evidence="4 7" id="KW-0812">Transmembrane</keyword>
<organism evidence="8 9">
    <name type="scientific">Desulfosudis oleivorans (strain DSM 6200 / JCM 39069 / Hxd3)</name>
    <name type="common">Desulfococcus oleovorans</name>
    <dbReference type="NCBI Taxonomy" id="96561"/>
    <lineage>
        <taxon>Bacteria</taxon>
        <taxon>Pseudomonadati</taxon>
        <taxon>Thermodesulfobacteriota</taxon>
        <taxon>Desulfobacteria</taxon>
        <taxon>Desulfobacterales</taxon>
        <taxon>Desulfosudaceae</taxon>
        <taxon>Desulfosudis</taxon>
    </lineage>
</organism>
<evidence type="ECO:0000256" key="1">
    <source>
        <dbReference type="ARBA" id="ARBA00004651"/>
    </source>
</evidence>
<reference evidence="8 9" key="1">
    <citation type="submission" date="2007-10" db="EMBL/GenBank/DDBJ databases">
        <title>Complete sequence of Desulfococcus oleovorans Hxd3.</title>
        <authorList>
            <consortium name="US DOE Joint Genome Institute"/>
            <person name="Copeland A."/>
            <person name="Lucas S."/>
            <person name="Lapidus A."/>
            <person name="Barry K."/>
            <person name="Glavina del Rio T."/>
            <person name="Dalin E."/>
            <person name="Tice H."/>
            <person name="Pitluck S."/>
            <person name="Kiss H."/>
            <person name="Brettin T."/>
            <person name="Bruce D."/>
            <person name="Detter J.C."/>
            <person name="Han C."/>
            <person name="Schmutz J."/>
            <person name="Larimer F."/>
            <person name="Land M."/>
            <person name="Hauser L."/>
            <person name="Kyrpides N."/>
            <person name="Kim E."/>
            <person name="Wawrik B."/>
            <person name="Richardson P."/>
        </authorList>
    </citation>
    <scope>NUCLEOTIDE SEQUENCE [LARGE SCALE GENOMIC DNA]</scope>
    <source>
        <strain evidence="9">DSM 6200 / JCM 39069 / Hxd3</strain>
    </source>
</reference>
<dbReference type="PANTHER" id="PTHR43044:SF2">
    <property type="entry name" value="POLYSULPHIDE REDUCTASE NRFD"/>
    <property type="match status" value="1"/>
</dbReference>
<feature type="transmembrane region" description="Helical" evidence="7">
    <location>
        <begin position="125"/>
        <end position="148"/>
    </location>
</feature>
<accession>A8ZTK0</accession>
<feature type="transmembrane region" description="Helical" evidence="7">
    <location>
        <begin position="86"/>
        <end position="105"/>
    </location>
</feature>
<feature type="transmembrane region" description="Helical" evidence="7">
    <location>
        <begin position="12"/>
        <end position="32"/>
    </location>
</feature>
<dbReference type="EMBL" id="CP000859">
    <property type="protein sequence ID" value="ABW66264.1"/>
    <property type="molecule type" value="Genomic_DNA"/>
</dbReference>
<evidence type="ECO:0000313" key="9">
    <source>
        <dbReference type="Proteomes" id="UP000008561"/>
    </source>
</evidence>
<feature type="transmembrane region" description="Helical" evidence="7">
    <location>
        <begin position="355"/>
        <end position="373"/>
    </location>
</feature>
<dbReference type="InterPro" id="IPR054823">
    <property type="entry name" value="DsrP-like"/>
</dbReference>
<gene>
    <name evidence="8" type="ordered locus">Dole_0454</name>
</gene>
<dbReference type="PANTHER" id="PTHR43044">
    <property type="match status" value="1"/>
</dbReference>
<dbReference type="Pfam" id="PF03916">
    <property type="entry name" value="NrfD"/>
    <property type="match status" value="1"/>
</dbReference>
<dbReference type="OrthoDB" id="9768846at2"/>
<dbReference type="KEGG" id="dol:Dole_0454"/>
<evidence type="ECO:0000256" key="3">
    <source>
        <dbReference type="ARBA" id="ARBA00022475"/>
    </source>
</evidence>
<proteinExistence type="inferred from homology"/>
<evidence type="ECO:0000256" key="7">
    <source>
        <dbReference type="SAM" id="Phobius"/>
    </source>
</evidence>
<evidence type="ECO:0000256" key="2">
    <source>
        <dbReference type="ARBA" id="ARBA00008929"/>
    </source>
</evidence>
<comment type="similarity">
    <text evidence="2">Belongs to the NrfD family.</text>
</comment>
<evidence type="ECO:0000313" key="8">
    <source>
        <dbReference type="EMBL" id="ABW66264.1"/>
    </source>
</evidence>
<dbReference type="HOGENOM" id="CLU_045348_4_0_7"/>
<feature type="transmembrane region" description="Helical" evidence="7">
    <location>
        <begin position="52"/>
        <end position="74"/>
    </location>
</feature>
<feature type="transmembrane region" description="Helical" evidence="7">
    <location>
        <begin position="160"/>
        <end position="183"/>
    </location>
</feature>
<dbReference type="Gene3D" id="1.20.1630.10">
    <property type="entry name" value="Formate dehydrogenase/DMSO reductase domain"/>
    <property type="match status" value="1"/>
</dbReference>
<feature type="transmembrane region" description="Helical" evidence="7">
    <location>
        <begin position="312"/>
        <end position="335"/>
    </location>
</feature>
<comment type="subcellular location">
    <subcellularLocation>
        <location evidence="1">Cell membrane</location>
        <topology evidence="1">Multi-pass membrane protein</topology>
    </subcellularLocation>
</comment>
<evidence type="ECO:0000256" key="6">
    <source>
        <dbReference type="ARBA" id="ARBA00023136"/>
    </source>
</evidence>